<dbReference type="InterPro" id="IPR041489">
    <property type="entry name" value="PDZ_6"/>
</dbReference>
<evidence type="ECO:0000256" key="7">
    <source>
        <dbReference type="ARBA" id="ARBA00022833"/>
    </source>
</evidence>
<dbReference type="Pfam" id="PF02163">
    <property type="entry name" value="Peptidase_M50"/>
    <property type="match status" value="1"/>
</dbReference>
<dbReference type="CDD" id="cd23081">
    <property type="entry name" value="cpPDZ_EcRseP-like"/>
    <property type="match status" value="1"/>
</dbReference>
<dbReference type="Gene3D" id="2.30.42.10">
    <property type="match status" value="2"/>
</dbReference>
<keyword evidence="4" id="KW-0645">Protease</keyword>
<evidence type="ECO:0000256" key="8">
    <source>
        <dbReference type="ARBA" id="ARBA00022989"/>
    </source>
</evidence>
<evidence type="ECO:0000256" key="1">
    <source>
        <dbReference type="ARBA" id="ARBA00001947"/>
    </source>
</evidence>
<feature type="domain" description="PDZ" evidence="12">
    <location>
        <begin position="125"/>
        <end position="172"/>
    </location>
</feature>
<keyword evidence="9" id="KW-0482">Metalloprotease</keyword>
<dbReference type="SMART" id="SM00228">
    <property type="entry name" value="PDZ"/>
    <property type="match status" value="2"/>
</dbReference>
<feature type="transmembrane region" description="Helical" evidence="11">
    <location>
        <begin position="420"/>
        <end position="448"/>
    </location>
</feature>
<evidence type="ECO:0000256" key="9">
    <source>
        <dbReference type="ARBA" id="ARBA00023049"/>
    </source>
</evidence>
<evidence type="ECO:0000256" key="11">
    <source>
        <dbReference type="SAM" id="Phobius"/>
    </source>
</evidence>
<evidence type="ECO:0000259" key="12">
    <source>
        <dbReference type="PROSITE" id="PS50106"/>
    </source>
</evidence>
<keyword evidence="5 11" id="KW-0812">Transmembrane</keyword>
<reference evidence="13" key="1">
    <citation type="journal article" date="2020" name="mSystems">
        <title>Genome- and Community-Level Interaction Insights into Carbon Utilization and Element Cycling Functions of Hydrothermarchaeota in Hydrothermal Sediment.</title>
        <authorList>
            <person name="Zhou Z."/>
            <person name="Liu Y."/>
            <person name="Xu W."/>
            <person name="Pan J."/>
            <person name="Luo Z.H."/>
            <person name="Li M."/>
        </authorList>
    </citation>
    <scope>NUCLEOTIDE SEQUENCE [LARGE SCALE GENOMIC DNA]</scope>
    <source>
        <strain evidence="13">SpSt-503</strain>
    </source>
</reference>
<dbReference type="GO" id="GO:0006508">
    <property type="term" value="P:proteolysis"/>
    <property type="evidence" value="ECO:0007669"/>
    <property type="project" value="UniProtKB-KW"/>
</dbReference>
<evidence type="ECO:0000256" key="6">
    <source>
        <dbReference type="ARBA" id="ARBA00022801"/>
    </source>
</evidence>
<feature type="transmembrane region" description="Helical" evidence="11">
    <location>
        <begin position="379"/>
        <end position="408"/>
    </location>
</feature>
<dbReference type="InterPro" id="IPR004387">
    <property type="entry name" value="Pept_M50_Zn"/>
</dbReference>
<evidence type="ECO:0000256" key="5">
    <source>
        <dbReference type="ARBA" id="ARBA00022692"/>
    </source>
</evidence>
<evidence type="ECO:0000313" key="13">
    <source>
        <dbReference type="EMBL" id="HFH28395.1"/>
    </source>
</evidence>
<dbReference type="SUPFAM" id="SSF50156">
    <property type="entry name" value="PDZ domain-like"/>
    <property type="match status" value="2"/>
</dbReference>
<feature type="domain" description="PDZ" evidence="12">
    <location>
        <begin position="185"/>
        <end position="277"/>
    </location>
</feature>
<evidence type="ECO:0000256" key="4">
    <source>
        <dbReference type="ARBA" id="ARBA00022670"/>
    </source>
</evidence>
<keyword evidence="10 11" id="KW-0472">Membrane</keyword>
<comment type="caution">
    <text evidence="13">The sequence shown here is derived from an EMBL/GenBank/DDBJ whole genome shotgun (WGS) entry which is preliminary data.</text>
</comment>
<gene>
    <name evidence="13" type="ORF">ENS59_02630</name>
</gene>
<accession>A0A7C3EEU5</accession>
<dbReference type="InterPro" id="IPR036034">
    <property type="entry name" value="PDZ_sf"/>
</dbReference>
<feature type="transmembrane region" description="Helical" evidence="11">
    <location>
        <begin position="101"/>
        <end position="125"/>
    </location>
</feature>
<sequence>MLIKIMLGLIGLGIVVFVHELGHFIAARLSGIDVEAFSIGWGKPIFSKLFHGVEYRIGIFPVGGYCRMKGETEFKEALTNNDIAIPREPGTFYGASPLKRILTAFAGPFANVIFAVLVLSLVWAIGFDVQTLDNKIVLASEIEGKTFPADEAGLQTGDRIIAINGKPVSNYSEIQEQIAPNPGQTLQLLVERNGEQIPITVKPQLDTDTGAGRIGIYFWTDPVIETVKAGSPAQLAGLMKGDRIVSVQGMPLPYSVALYKVLKDRPSILQLNIERNGEFFNKELILSYDDQGQTNIGLEFKTIRYRAVAHSIPEAFVKGASESWKTFTVSIKSLAVLFKGVNLSKAVSGPVRITYMVGDIAAEGFGQSFGAGFTAIASFLSLISISLCIMNLLPIPALDGGLIILFFIELITRKPLHPKAVYWFQMLGALFIFSLLIFSVFGDIMFLFGKK</sequence>
<dbReference type="Pfam" id="PF17820">
    <property type="entry name" value="PDZ_6"/>
    <property type="match status" value="2"/>
</dbReference>
<dbReference type="PROSITE" id="PS50106">
    <property type="entry name" value="PDZ"/>
    <property type="match status" value="2"/>
</dbReference>
<comment type="similarity">
    <text evidence="3">Belongs to the peptidase M50B family.</text>
</comment>
<organism evidence="13">
    <name type="scientific">Gracilinema caldarium</name>
    <dbReference type="NCBI Taxonomy" id="215591"/>
    <lineage>
        <taxon>Bacteria</taxon>
        <taxon>Pseudomonadati</taxon>
        <taxon>Spirochaetota</taxon>
        <taxon>Spirochaetia</taxon>
        <taxon>Spirochaetales</taxon>
        <taxon>Breznakiellaceae</taxon>
        <taxon>Gracilinema</taxon>
    </lineage>
</organism>
<name>A0A7C3EEU5_9SPIR</name>
<proteinExistence type="inferred from homology"/>
<protein>
    <submittedName>
        <fullName evidence="13">PDZ domain-containing protein</fullName>
    </submittedName>
</protein>
<evidence type="ECO:0000256" key="10">
    <source>
        <dbReference type="ARBA" id="ARBA00023136"/>
    </source>
</evidence>
<dbReference type="GO" id="GO:0004222">
    <property type="term" value="F:metalloendopeptidase activity"/>
    <property type="evidence" value="ECO:0007669"/>
    <property type="project" value="InterPro"/>
</dbReference>
<keyword evidence="6" id="KW-0378">Hydrolase</keyword>
<dbReference type="CDD" id="cd06163">
    <property type="entry name" value="S2P-M50_PDZ_RseP-like"/>
    <property type="match status" value="1"/>
</dbReference>
<dbReference type="AlphaFoldDB" id="A0A7C3EEU5"/>
<dbReference type="PANTHER" id="PTHR42837">
    <property type="entry name" value="REGULATOR OF SIGMA-E PROTEASE RSEP"/>
    <property type="match status" value="1"/>
</dbReference>
<dbReference type="GO" id="GO:0016020">
    <property type="term" value="C:membrane"/>
    <property type="evidence" value="ECO:0007669"/>
    <property type="project" value="UniProtKB-SubCell"/>
</dbReference>
<comment type="cofactor">
    <cofactor evidence="1">
        <name>Zn(2+)</name>
        <dbReference type="ChEBI" id="CHEBI:29105"/>
    </cofactor>
</comment>
<evidence type="ECO:0000256" key="3">
    <source>
        <dbReference type="ARBA" id="ARBA00007931"/>
    </source>
</evidence>
<dbReference type="InterPro" id="IPR001478">
    <property type="entry name" value="PDZ"/>
</dbReference>
<keyword evidence="7" id="KW-0862">Zinc</keyword>
<evidence type="ECO:0000256" key="2">
    <source>
        <dbReference type="ARBA" id="ARBA00004141"/>
    </source>
</evidence>
<keyword evidence="8 11" id="KW-1133">Transmembrane helix</keyword>
<dbReference type="EMBL" id="DSVL01000080">
    <property type="protein sequence ID" value="HFH28395.1"/>
    <property type="molecule type" value="Genomic_DNA"/>
</dbReference>
<comment type="subcellular location">
    <subcellularLocation>
        <location evidence="2">Membrane</location>
        <topology evidence="2">Multi-pass membrane protein</topology>
    </subcellularLocation>
</comment>
<dbReference type="InterPro" id="IPR008915">
    <property type="entry name" value="Peptidase_M50"/>
</dbReference>
<dbReference type="PANTHER" id="PTHR42837:SF2">
    <property type="entry name" value="MEMBRANE METALLOPROTEASE ARASP2, CHLOROPLASTIC-RELATED"/>
    <property type="match status" value="1"/>
</dbReference>